<sequence length="743" mass="84508">MKTEKEEYFSNIFIRPKKDNTIRMILNLKNFNESVSKIHFKMETLVQALTNIQQNDYFASIDLKDSYLSVPVHEQDCKYLKFMWNDIAYQFCVLPQGLSTSPRIFTKLLKPVYSFLRKMGHINVPYIDDNLLIARTYEDCQNNVKHTVELVDSLGFTVHPKKSVFTPTKEITFLGFIINSENMTVRLTQERILNLQDLCVDALHSKEMTIRNFATIIGKMVASEPGVLYAQLYYKDLEIYKEKVLKKFYGNCDRSICLPSHVKTIFNWWIKHLPSSYKPIIQNDPDIIMFSDSSKTGWGEINKTTGKKREGFWSAEEREMHINVLELKADFLTLQSLAGNISQKHIRMNLDNTCHRTGASENHQGQVRQSSIDSTNLANTNMVSAIITSDQSTIIHPAEKQSLSTTGSETNSSSFKPPSGSFYLVRENLENKGLSTLTADIILQSWRQSTGKQYGTYFKRWMCFSNKKQTDPLDPSINTVLSFLSSLYDSGLSYSAINTAKSAISSICSVTSGIDIGKHKLVTRYMRGIFNARPSLPKYTETWDVNIVLDYLKTLPANEELTLLQLSQKLALLLMLLSAQRCQTVHLIKLNNITISNDNMKVYIVDLVKQSKPGKHIGPLEFNRHDDCKLCVIIAMEEYLKRTSKLRGQEKSLFISCVKPFKTVTKSTISRWIKQLLGKAGIDIKVYGTHSCRSASSSSAAAQGIPLNNILKTAGWSSAQTFYKFYFKPIQTQTLSDSLLKNK</sequence>
<evidence type="ECO:0000259" key="4">
    <source>
        <dbReference type="PROSITE" id="PS51898"/>
    </source>
</evidence>
<dbReference type="InterPro" id="IPR043128">
    <property type="entry name" value="Rev_trsase/Diguanyl_cyclase"/>
</dbReference>
<dbReference type="EMBL" id="CAJPWZ010001945">
    <property type="protein sequence ID" value="CAG2226868.1"/>
    <property type="molecule type" value="Genomic_DNA"/>
</dbReference>
<dbReference type="Gene3D" id="1.10.150.130">
    <property type="match status" value="1"/>
</dbReference>
<keyword evidence="7" id="KW-1185">Reference proteome</keyword>
<dbReference type="SUPFAM" id="SSF56672">
    <property type="entry name" value="DNA/RNA polymerases"/>
    <property type="match status" value="1"/>
</dbReference>
<dbReference type="CDD" id="cd09275">
    <property type="entry name" value="RNase_HI_RT_DIRS1"/>
    <property type="match status" value="1"/>
</dbReference>
<dbReference type="CDD" id="cd03714">
    <property type="entry name" value="RT_DIRS1"/>
    <property type="match status" value="1"/>
</dbReference>
<dbReference type="PROSITE" id="PS51900">
    <property type="entry name" value="CB"/>
    <property type="match status" value="1"/>
</dbReference>
<proteinExistence type="predicted"/>
<dbReference type="PROSITE" id="PS51898">
    <property type="entry name" value="TYR_RECOMBINASE"/>
    <property type="match status" value="1"/>
</dbReference>
<dbReference type="InterPro" id="IPR044068">
    <property type="entry name" value="CB"/>
</dbReference>
<dbReference type="PANTHER" id="PTHR35617">
    <property type="entry name" value="PHAGE_INTEGRASE DOMAIN-CONTAINING PROTEIN"/>
    <property type="match status" value="1"/>
</dbReference>
<dbReference type="GO" id="GO:0003677">
    <property type="term" value="F:DNA binding"/>
    <property type="evidence" value="ECO:0007669"/>
    <property type="project" value="UniProtKB-KW"/>
</dbReference>
<organism evidence="6 7">
    <name type="scientific">Mytilus edulis</name>
    <name type="common">Blue mussel</name>
    <dbReference type="NCBI Taxonomy" id="6550"/>
    <lineage>
        <taxon>Eukaryota</taxon>
        <taxon>Metazoa</taxon>
        <taxon>Spiralia</taxon>
        <taxon>Lophotrochozoa</taxon>
        <taxon>Mollusca</taxon>
        <taxon>Bivalvia</taxon>
        <taxon>Autobranchia</taxon>
        <taxon>Pteriomorphia</taxon>
        <taxon>Mytilida</taxon>
        <taxon>Mytiloidea</taxon>
        <taxon>Mytilidae</taxon>
        <taxon>Mytilinae</taxon>
        <taxon>Mytilus</taxon>
    </lineage>
</organism>
<dbReference type="Pfam" id="PF00589">
    <property type="entry name" value="Phage_integrase"/>
    <property type="match status" value="1"/>
</dbReference>
<name>A0A8S3SZC8_MYTED</name>
<dbReference type="PANTHER" id="PTHR35617:SF3">
    <property type="entry name" value="CORE-BINDING (CB) DOMAIN-CONTAINING PROTEIN"/>
    <property type="match status" value="1"/>
</dbReference>
<dbReference type="InterPro" id="IPR043502">
    <property type="entry name" value="DNA/RNA_pol_sf"/>
</dbReference>
<dbReference type="Gene3D" id="1.10.443.10">
    <property type="entry name" value="Intergrase catalytic core"/>
    <property type="match status" value="1"/>
</dbReference>
<protein>
    <recommendedName>
        <fullName evidence="8">Reverse transcriptase domain-containing protein</fullName>
    </recommendedName>
</protein>
<dbReference type="InterPro" id="IPR002104">
    <property type="entry name" value="Integrase_catalytic"/>
</dbReference>
<evidence type="ECO:0000313" key="7">
    <source>
        <dbReference type="Proteomes" id="UP000683360"/>
    </source>
</evidence>
<evidence type="ECO:0000259" key="5">
    <source>
        <dbReference type="PROSITE" id="PS51900"/>
    </source>
</evidence>
<dbReference type="Gene3D" id="3.30.70.270">
    <property type="match status" value="1"/>
</dbReference>
<dbReference type="InterPro" id="IPR010998">
    <property type="entry name" value="Integrase_recombinase_N"/>
</dbReference>
<dbReference type="Proteomes" id="UP000683360">
    <property type="component" value="Unassembled WGS sequence"/>
</dbReference>
<evidence type="ECO:0000256" key="2">
    <source>
        <dbReference type="ARBA" id="ARBA00023172"/>
    </source>
</evidence>
<dbReference type="InterPro" id="IPR000477">
    <property type="entry name" value="RT_dom"/>
</dbReference>
<feature type="domain" description="Core-binding (CB)" evidence="5">
    <location>
        <begin position="437"/>
        <end position="512"/>
    </location>
</feature>
<dbReference type="Gene3D" id="3.10.10.10">
    <property type="entry name" value="HIV Type 1 Reverse Transcriptase, subunit A, domain 1"/>
    <property type="match status" value="1"/>
</dbReference>
<keyword evidence="1" id="KW-0238">DNA-binding</keyword>
<evidence type="ECO:0000256" key="1">
    <source>
        <dbReference type="ARBA" id="ARBA00023125"/>
    </source>
</evidence>
<feature type="domain" description="Reverse transcriptase" evidence="3">
    <location>
        <begin position="1"/>
        <end position="178"/>
    </location>
</feature>
<dbReference type="InterPro" id="IPR011010">
    <property type="entry name" value="DNA_brk_join_enz"/>
</dbReference>
<dbReference type="OrthoDB" id="6147397at2759"/>
<dbReference type="GO" id="GO:0006310">
    <property type="term" value="P:DNA recombination"/>
    <property type="evidence" value="ECO:0007669"/>
    <property type="project" value="UniProtKB-KW"/>
</dbReference>
<feature type="domain" description="Tyr recombinase" evidence="4">
    <location>
        <begin position="535"/>
        <end position="740"/>
    </location>
</feature>
<comment type="caution">
    <text evidence="6">The sequence shown here is derived from an EMBL/GenBank/DDBJ whole genome shotgun (WGS) entry which is preliminary data.</text>
</comment>
<dbReference type="AlphaFoldDB" id="A0A8S3SZC8"/>
<gene>
    <name evidence="6" type="ORF">MEDL_39967</name>
</gene>
<dbReference type="Pfam" id="PF00078">
    <property type="entry name" value="RVT_1"/>
    <property type="match status" value="1"/>
</dbReference>
<accession>A0A8S3SZC8</accession>
<evidence type="ECO:0000313" key="6">
    <source>
        <dbReference type="EMBL" id="CAG2226868.1"/>
    </source>
</evidence>
<dbReference type="SUPFAM" id="SSF56349">
    <property type="entry name" value="DNA breaking-rejoining enzymes"/>
    <property type="match status" value="1"/>
</dbReference>
<dbReference type="InterPro" id="IPR013762">
    <property type="entry name" value="Integrase-like_cat_sf"/>
</dbReference>
<evidence type="ECO:0008006" key="8">
    <source>
        <dbReference type="Google" id="ProtNLM"/>
    </source>
</evidence>
<reference evidence="6" key="1">
    <citation type="submission" date="2021-03" db="EMBL/GenBank/DDBJ databases">
        <authorList>
            <person name="Bekaert M."/>
        </authorList>
    </citation>
    <scope>NUCLEOTIDE SEQUENCE</scope>
</reference>
<dbReference type="PROSITE" id="PS50878">
    <property type="entry name" value="RT_POL"/>
    <property type="match status" value="1"/>
</dbReference>
<keyword evidence="2" id="KW-0233">DNA recombination</keyword>
<evidence type="ECO:0000259" key="3">
    <source>
        <dbReference type="PROSITE" id="PS50878"/>
    </source>
</evidence>
<dbReference type="GO" id="GO:0015074">
    <property type="term" value="P:DNA integration"/>
    <property type="evidence" value="ECO:0007669"/>
    <property type="project" value="InterPro"/>
</dbReference>